<dbReference type="Pfam" id="PF00083">
    <property type="entry name" value="Sugar_tr"/>
    <property type="match status" value="1"/>
</dbReference>
<proteinExistence type="predicted"/>
<keyword evidence="4 5" id="KW-0472">Membrane</keyword>
<dbReference type="InParanoid" id="G3UC55"/>
<evidence type="ECO:0000313" key="7">
    <source>
        <dbReference type="Proteomes" id="UP000007646"/>
    </source>
</evidence>
<dbReference type="OMA" id="THTEMID"/>
<dbReference type="HOGENOM" id="CLU_001265_50_0_1"/>
<dbReference type="PANTHER" id="PTHR23503">
    <property type="entry name" value="SOLUTE CARRIER FAMILY 2"/>
    <property type="match status" value="1"/>
</dbReference>
<sequence length="216" mass="24314">YPLCYPPSIHQLLSPIYSVPQVPPANIIQSSHIRQNYQMMTILQAAVQCLVIERVSWQVLLMGGYCLMTCRGSVFTAARCLQSSFPWMPYLPMSCIFTFILSFGIGPTGVTEVLATELFDQTTQPAAYVVYGVLLWTMLFSVGLGFPFIMEGWSHFVYVPFLLVCVYGAIYVGLFLPEAKGKTFLEISEELHRPNFPGPTQGSSWRKMQVVRVCML</sequence>
<dbReference type="InterPro" id="IPR005828">
    <property type="entry name" value="MFS_sugar_transport-like"/>
</dbReference>
<reference evidence="6" key="3">
    <citation type="submission" date="2025-09" db="UniProtKB">
        <authorList>
            <consortium name="Ensembl"/>
        </authorList>
    </citation>
    <scope>IDENTIFICATION</scope>
    <source>
        <strain evidence="6">Isolate ISIS603380</strain>
    </source>
</reference>
<evidence type="ECO:0000256" key="4">
    <source>
        <dbReference type="ARBA" id="ARBA00023136"/>
    </source>
</evidence>
<dbReference type="eggNOG" id="KOG0569">
    <property type="taxonomic scope" value="Eukaryota"/>
</dbReference>
<feature type="transmembrane region" description="Helical" evidence="5">
    <location>
        <begin position="156"/>
        <end position="176"/>
    </location>
</feature>
<protein>
    <recommendedName>
        <fullName evidence="8">Major facilitator superfamily (MFS) profile domain-containing protein</fullName>
    </recommendedName>
</protein>
<dbReference type="GO" id="GO:0046323">
    <property type="term" value="P:D-glucose import"/>
    <property type="evidence" value="ECO:0007669"/>
    <property type="project" value="TreeGrafter"/>
</dbReference>
<keyword evidence="3 5" id="KW-1133">Transmembrane helix</keyword>
<organism evidence="6 7">
    <name type="scientific">Loxodonta africana</name>
    <name type="common">African elephant</name>
    <dbReference type="NCBI Taxonomy" id="9785"/>
    <lineage>
        <taxon>Eukaryota</taxon>
        <taxon>Metazoa</taxon>
        <taxon>Chordata</taxon>
        <taxon>Craniata</taxon>
        <taxon>Vertebrata</taxon>
        <taxon>Euteleostomi</taxon>
        <taxon>Mammalia</taxon>
        <taxon>Eutheria</taxon>
        <taxon>Afrotheria</taxon>
        <taxon>Proboscidea</taxon>
        <taxon>Elephantidae</taxon>
        <taxon>Loxodonta</taxon>
    </lineage>
</organism>
<reference evidence="6" key="2">
    <citation type="submission" date="2025-08" db="UniProtKB">
        <authorList>
            <consortium name="Ensembl"/>
        </authorList>
    </citation>
    <scope>IDENTIFICATION</scope>
    <source>
        <strain evidence="6">Isolate ISIS603380</strain>
    </source>
</reference>
<keyword evidence="2 5" id="KW-0812">Transmembrane</keyword>
<dbReference type="GO" id="GO:0055056">
    <property type="term" value="F:D-glucose transmembrane transporter activity"/>
    <property type="evidence" value="ECO:0007669"/>
    <property type="project" value="TreeGrafter"/>
</dbReference>
<evidence type="ECO:0000256" key="2">
    <source>
        <dbReference type="ARBA" id="ARBA00022692"/>
    </source>
</evidence>
<dbReference type="GO" id="GO:0005886">
    <property type="term" value="C:plasma membrane"/>
    <property type="evidence" value="ECO:0007669"/>
    <property type="project" value="TreeGrafter"/>
</dbReference>
<dbReference type="InterPro" id="IPR036259">
    <property type="entry name" value="MFS_trans_sf"/>
</dbReference>
<accession>G3UC55</accession>
<comment type="subcellular location">
    <subcellularLocation>
        <location evidence="1">Membrane</location>
        <topology evidence="1">Multi-pass membrane protein</topology>
    </subcellularLocation>
</comment>
<dbReference type="SUPFAM" id="SSF103473">
    <property type="entry name" value="MFS general substrate transporter"/>
    <property type="match status" value="1"/>
</dbReference>
<dbReference type="Gene3D" id="1.20.1250.20">
    <property type="entry name" value="MFS general substrate transporter like domains"/>
    <property type="match status" value="1"/>
</dbReference>
<evidence type="ECO:0000313" key="6">
    <source>
        <dbReference type="Ensembl" id="ENSLAFP00000025413.1"/>
    </source>
</evidence>
<dbReference type="InterPro" id="IPR045263">
    <property type="entry name" value="GLUT"/>
</dbReference>
<dbReference type="GO" id="GO:0070837">
    <property type="term" value="P:dehydroascorbic acid transport"/>
    <property type="evidence" value="ECO:0007669"/>
    <property type="project" value="TreeGrafter"/>
</dbReference>
<feature type="transmembrane region" description="Helical" evidence="5">
    <location>
        <begin position="90"/>
        <end position="114"/>
    </location>
</feature>
<dbReference type="GeneTree" id="ENSGT00940000161061"/>
<reference evidence="6 7" key="1">
    <citation type="submission" date="2009-06" db="EMBL/GenBank/DDBJ databases">
        <title>The Genome Sequence of Loxodonta africana (African elephant).</title>
        <authorList>
            <person name="Di Palma F."/>
            <person name="Heiman D."/>
            <person name="Young S."/>
            <person name="Johnson J."/>
            <person name="Lander E.S."/>
            <person name="Lindblad-Toh K."/>
        </authorList>
    </citation>
    <scope>NUCLEOTIDE SEQUENCE [LARGE SCALE GENOMIC DNA]</scope>
    <source>
        <strain evidence="6 7">Isolate ISIS603380</strain>
    </source>
</reference>
<feature type="transmembrane region" description="Helical" evidence="5">
    <location>
        <begin position="126"/>
        <end position="150"/>
    </location>
</feature>
<dbReference type="Ensembl" id="ENSLAFT00000036947.1">
    <property type="protein sequence ID" value="ENSLAFP00000025413.1"/>
    <property type="gene ID" value="ENSLAFG00000026331.1"/>
</dbReference>
<keyword evidence="7" id="KW-1185">Reference proteome</keyword>
<dbReference type="AlphaFoldDB" id="G3UC55"/>
<dbReference type="PANTHER" id="PTHR23503:SF22">
    <property type="entry name" value="SOLUTE CARRIER FAMILY 2, FACILITATED GLUCOSE TRANSPORTER MEMBER 11"/>
    <property type="match status" value="1"/>
</dbReference>
<dbReference type="Proteomes" id="UP000007646">
    <property type="component" value="Unassembled WGS sequence"/>
</dbReference>
<evidence type="ECO:0008006" key="8">
    <source>
        <dbReference type="Google" id="ProtNLM"/>
    </source>
</evidence>
<evidence type="ECO:0000256" key="5">
    <source>
        <dbReference type="SAM" id="Phobius"/>
    </source>
</evidence>
<evidence type="ECO:0000256" key="1">
    <source>
        <dbReference type="ARBA" id="ARBA00004141"/>
    </source>
</evidence>
<evidence type="ECO:0000256" key="3">
    <source>
        <dbReference type="ARBA" id="ARBA00022989"/>
    </source>
</evidence>
<name>G3UC55_LOXAF</name>